<keyword evidence="3" id="KW-1185">Reference proteome</keyword>
<protein>
    <submittedName>
        <fullName evidence="2">Uncharacterized protein</fullName>
    </submittedName>
</protein>
<feature type="compositionally biased region" description="Basic and acidic residues" evidence="1">
    <location>
        <begin position="91"/>
        <end position="105"/>
    </location>
</feature>
<name>A0AAV4WS42_CAEEX</name>
<gene>
    <name evidence="2" type="ORF">CEXT_346511</name>
</gene>
<dbReference type="AlphaFoldDB" id="A0AAV4WS42"/>
<accession>A0AAV4WS42</accession>
<evidence type="ECO:0000313" key="2">
    <source>
        <dbReference type="EMBL" id="GIY85168.1"/>
    </source>
</evidence>
<comment type="caution">
    <text evidence="2">The sequence shown here is derived from an EMBL/GenBank/DDBJ whole genome shotgun (WGS) entry which is preliminary data.</text>
</comment>
<dbReference type="EMBL" id="BPLR01016621">
    <property type="protein sequence ID" value="GIY85168.1"/>
    <property type="molecule type" value="Genomic_DNA"/>
</dbReference>
<sequence>MILYFNGKHMTLNIHFLKRKKKFHSCLLKQRHGCQQNQILPRNSFSGVLRKKKKCCKKSKKNVHKHLHNKYVQTDKKLNQRLHLASQRLHLHGEQTKKTLKKEFQQKSPSKAG</sequence>
<reference evidence="2 3" key="1">
    <citation type="submission" date="2021-06" db="EMBL/GenBank/DDBJ databases">
        <title>Caerostris extrusa draft genome.</title>
        <authorList>
            <person name="Kono N."/>
            <person name="Arakawa K."/>
        </authorList>
    </citation>
    <scope>NUCLEOTIDE SEQUENCE [LARGE SCALE GENOMIC DNA]</scope>
</reference>
<feature type="region of interest" description="Disordered" evidence="1">
    <location>
        <begin position="90"/>
        <end position="113"/>
    </location>
</feature>
<proteinExistence type="predicted"/>
<organism evidence="2 3">
    <name type="scientific">Caerostris extrusa</name>
    <name type="common">Bark spider</name>
    <name type="synonym">Caerostris bankana</name>
    <dbReference type="NCBI Taxonomy" id="172846"/>
    <lineage>
        <taxon>Eukaryota</taxon>
        <taxon>Metazoa</taxon>
        <taxon>Ecdysozoa</taxon>
        <taxon>Arthropoda</taxon>
        <taxon>Chelicerata</taxon>
        <taxon>Arachnida</taxon>
        <taxon>Araneae</taxon>
        <taxon>Araneomorphae</taxon>
        <taxon>Entelegynae</taxon>
        <taxon>Araneoidea</taxon>
        <taxon>Araneidae</taxon>
        <taxon>Caerostris</taxon>
    </lineage>
</organism>
<dbReference type="Proteomes" id="UP001054945">
    <property type="component" value="Unassembled WGS sequence"/>
</dbReference>
<evidence type="ECO:0000313" key="3">
    <source>
        <dbReference type="Proteomes" id="UP001054945"/>
    </source>
</evidence>
<evidence type="ECO:0000256" key="1">
    <source>
        <dbReference type="SAM" id="MobiDB-lite"/>
    </source>
</evidence>